<dbReference type="Gene3D" id="3.40.190.10">
    <property type="entry name" value="Periplasmic binding protein-like II"/>
    <property type="match status" value="2"/>
</dbReference>
<organism evidence="15 16">
    <name type="scientific">Lentilactobacillus parafarraginis DSM 18390 = JCM 14109</name>
    <dbReference type="NCBI Taxonomy" id="1423786"/>
    <lineage>
        <taxon>Bacteria</taxon>
        <taxon>Bacillati</taxon>
        <taxon>Bacillota</taxon>
        <taxon>Bacilli</taxon>
        <taxon>Lactobacillales</taxon>
        <taxon>Lactobacillaceae</taxon>
        <taxon>Lentilactobacillus</taxon>
    </lineage>
</organism>
<keyword evidence="11 12" id="KW-0449">Lipoprotein</keyword>
<evidence type="ECO:0000256" key="4">
    <source>
        <dbReference type="ARBA" id="ARBA00011529"/>
    </source>
</evidence>
<dbReference type="InterPro" id="IPR011862">
    <property type="entry name" value="Phos-bd"/>
</dbReference>
<evidence type="ECO:0000256" key="8">
    <source>
        <dbReference type="ARBA" id="ARBA00022729"/>
    </source>
</evidence>
<keyword evidence="13" id="KW-0812">Transmembrane</keyword>
<keyword evidence="13" id="KW-1133">Transmembrane helix</keyword>
<evidence type="ECO:0000256" key="9">
    <source>
        <dbReference type="ARBA" id="ARBA00023136"/>
    </source>
</evidence>
<dbReference type="InterPro" id="IPR050811">
    <property type="entry name" value="Phosphate_ABC_transporter"/>
</dbReference>
<comment type="function">
    <text evidence="12">Involved in the system for phosphate transport across the cytoplasmic membrane.</text>
</comment>
<dbReference type="InterPro" id="IPR024370">
    <property type="entry name" value="PBP_domain"/>
</dbReference>
<comment type="subcellular location">
    <subcellularLocation>
        <location evidence="2 12">Cell membrane</location>
        <topology evidence="2 12">Lipid-anchor</topology>
    </subcellularLocation>
</comment>
<comment type="subunit">
    <text evidence="4 12">The complex is composed of two ATP-binding proteins (PstB), two transmembrane proteins (PstC and PstA) and a solute-binding protein (PstS).</text>
</comment>
<keyword evidence="9 13" id="KW-0472">Membrane</keyword>
<sequence>MRKRTLVKWILVLVVIIAGIGSYTTRSKRATNQQSITAVGSTALQPLVEAASEQYSAEHSGIFINVQGGGSGTGLSQIESGAVQMGNSDLFAQEKAGIDPQHLVDHKIAVVGVAPIVNKKVGVTRLTTSQLIAIFTGKVKNWRAVGGKNIPITLINRTQGSGTRVTFEKYALKGHSSAVAQEQDSSGTVRQIVSSTPGAVSYVSFSYINKDVQPISIDGVSPTERNVMLNHWKIWAYEHIYTNGKPTGLTKKFLNYLQTKHIQTTLFNKLGYISVKDMHYQRTWKGQLSKESGVA</sequence>
<evidence type="ECO:0000256" key="11">
    <source>
        <dbReference type="ARBA" id="ARBA00023288"/>
    </source>
</evidence>
<protein>
    <recommendedName>
        <fullName evidence="12">Phosphate-binding protein</fullName>
    </recommendedName>
</protein>
<dbReference type="GO" id="GO:0042301">
    <property type="term" value="F:phosphate ion binding"/>
    <property type="evidence" value="ECO:0007669"/>
    <property type="project" value="UniProtKB-UniRule"/>
</dbReference>
<evidence type="ECO:0000256" key="7">
    <source>
        <dbReference type="ARBA" id="ARBA00022592"/>
    </source>
</evidence>
<evidence type="ECO:0000256" key="1">
    <source>
        <dbReference type="ARBA" id="ARBA00002841"/>
    </source>
</evidence>
<dbReference type="RefSeq" id="WP_008210870.1">
    <property type="nucleotide sequence ID" value="NZ_AZFZ01000025.1"/>
</dbReference>
<dbReference type="PATRIC" id="fig|1423786.4.peg.1272"/>
<dbReference type="NCBIfam" id="TIGR02136">
    <property type="entry name" value="ptsS_2"/>
    <property type="match status" value="1"/>
</dbReference>
<gene>
    <name evidence="15" type="ORF">FD47_GL001179</name>
</gene>
<dbReference type="GO" id="GO:0006817">
    <property type="term" value="P:phosphate ion transport"/>
    <property type="evidence" value="ECO:0007669"/>
    <property type="project" value="UniProtKB-UniRule"/>
</dbReference>
<accession>A0A0R1YP56</accession>
<dbReference type="GO" id="GO:0005886">
    <property type="term" value="C:plasma membrane"/>
    <property type="evidence" value="ECO:0007669"/>
    <property type="project" value="UniProtKB-SubCell"/>
</dbReference>
<keyword evidence="7 12" id="KW-0592">Phosphate transport</keyword>
<evidence type="ECO:0000256" key="5">
    <source>
        <dbReference type="ARBA" id="ARBA00022448"/>
    </source>
</evidence>
<dbReference type="EMBL" id="AZFZ01000025">
    <property type="protein sequence ID" value="KRM43887.1"/>
    <property type="molecule type" value="Genomic_DNA"/>
</dbReference>
<keyword evidence="6 12" id="KW-1003">Cell membrane</keyword>
<evidence type="ECO:0000256" key="6">
    <source>
        <dbReference type="ARBA" id="ARBA00022475"/>
    </source>
</evidence>
<keyword evidence="10 12" id="KW-0564">Palmitate</keyword>
<dbReference type="PANTHER" id="PTHR30570:SF4">
    <property type="entry name" value="PHOSPHATE-BINDING PROTEIN PSTS 1"/>
    <property type="match status" value="1"/>
</dbReference>
<evidence type="ECO:0000256" key="12">
    <source>
        <dbReference type="RuleBase" id="RU367119"/>
    </source>
</evidence>
<evidence type="ECO:0000256" key="10">
    <source>
        <dbReference type="ARBA" id="ARBA00023139"/>
    </source>
</evidence>
<dbReference type="PANTHER" id="PTHR30570">
    <property type="entry name" value="PERIPLASMIC PHOSPHATE BINDING COMPONENT OF PHOSPHATE ABC TRANSPORTER"/>
    <property type="match status" value="1"/>
</dbReference>
<dbReference type="CDD" id="cd13653">
    <property type="entry name" value="PBP2_phosphate_like_1"/>
    <property type="match status" value="1"/>
</dbReference>
<feature type="domain" description="PBP" evidence="14">
    <location>
        <begin position="29"/>
        <end position="257"/>
    </location>
</feature>
<evidence type="ECO:0000256" key="13">
    <source>
        <dbReference type="SAM" id="Phobius"/>
    </source>
</evidence>
<keyword evidence="5 12" id="KW-0813">Transport</keyword>
<evidence type="ECO:0000256" key="2">
    <source>
        <dbReference type="ARBA" id="ARBA00004193"/>
    </source>
</evidence>
<dbReference type="SUPFAM" id="SSF53850">
    <property type="entry name" value="Periplasmic binding protein-like II"/>
    <property type="match status" value="1"/>
</dbReference>
<keyword evidence="8" id="KW-0732">Signal</keyword>
<evidence type="ECO:0000313" key="15">
    <source>
        <dbReference type="EMBL" id="KRM43887.1"/>
    </source>
</evidence>
<evidence type="ECO:0000313" key="16">
    <source>
        <dbReference type="Proteomes" id="UP000051010"/>
    </source>
</evidence>
<comment type="caution">
    <text evidence="15">The sequence shown here is derived from an EMBL/GenBank/DDBJ whole genome shotgun (WGS) entry which is preliminary data.</text>
</comment>
<reference evidence="15 16" key="1">
    <citation type="journal article" date="2015" name="Genome Announc.">
        <title>Expanding the biotechnology potential of lactobacilli through comparative genomics of 213 strains and associated genera.</title>
        <authorList>
            <person name="Sun Z."/>
            <person name="Harris H.M."/>
            <person name="McCann A."/>
            <person name="Guo C."/>
            <person name="Argimon S."/>
            <person name="Zhang W."/>
            <person name="Yang X."/>
            <person name="Jeffery I.B."/>
            <person name="Cooney J.C."/>
            <person name="Kagawa T.F."/>
            <person name="Liu W."/>
            <person name="Song Y."/>
            <person name="Salvetti E."/>
            <person name="Wrobel A."/>
            <person name="Rasinkangas P."/>
            <person name="Parkhill J."/>
            <person name="Rea M.C."/>
            <person name="O'Sullivan O."/>
            <person name="Ritari J."/>
            <person name="Douillard F.P."/>
            <person name="Paul Ross R."/>
            <person name="Yang R."/>
            <person name="Briner A.E."/>
            <person name="Felis G.E."/>
            <person name="de Vos W.M."/>
            <person name="Barrangou R."/>
            <person name="Klaenhammer T.R."/>
            <person name="Caufield P.W."/>
            <person name="Cui Y."/>
            <person name="Zhang H."/>
            <person name="O'Toole P.W."/>
        </authorList>
    </citation>
    <scope>NUCLEOTIDE SEQUENCE [LARGE SCALE GENOMIC DNA]</scope>
    <source>
        <strain evidence="15 16">DSM 18390</strain>
    </source>
</reference>
<evidence type="ECO:0000259" key="14">
    <source>
        <dbReference type="Pfam" id="PF12849"/>
    </source>
</evidence>
<feature type="transmembrane region" description="Helical" evidence="13">
    <location>
        <begin position="6"/>
        <end position="25"/>
    </location>
</feature>
<dbReference type="Proteomes" id="UP000051010">
    <property type="component" value="Unassembled WGS sequence"/>
</dbReference>
<dbReference type="AlphaFoldDB" id="A0A0R1YP56"/>
<proteinExistence type="inferred from homology"/>
<dbReference type="Pfam" id="PF12849">
    <property type="entry name" value="PBP_like_2"/>
    <property type="match status" value="1"/>
</dbReference>
<name>A0A0R1YP56_9LACO</name>
<evidence type="ECO:0000256" key="3">
    <source>
        <dbReference type="ARBA" id="ARBA00008725"/>
    </source>
</evidence>
<comment type="similarity">
    <text evidence="3 12">Belongs to the PstS family.</text>
</comment>
<comment type="function">
    <text evidence="1">Part of the ABC transporter complex PstSACB involved in phosphate import.</text>
</comment>